<feature type="binding site" evidence="13">
    <location>
        <position position="31"/>
    </location>
    <ligand>
        <name>ATP</name>
        <dbReference type="ChEBI" id="CHEBI:30616"/>
    </ligand>
</feature>
<dbReference type="InterPro" id="IPR017441">
    <property type="entry name" value="Protein_kinase_ATP_BS"/>
</dbReference>
<dbReference type="PROSITE" id="PS00108">
    <property type="entry name" value="PROTEIN_KINASE_ST"/>
    <property type="match status" value="1"/>
</dbReference>
<evidence type="ECO:0000313" key="18">
    <source>
        <dbReference type="Proteomes" id="UP000006671"/>
    </source>
</evidence>
<dbReference type="SMART" id="SM00220">
    <property type="entry name" value="S_TKc"/>
    <property type="match status" value="1"/>
</dbReference>
<accession>D2VG45</accession>
<feature type="domain" description="AGC-kinase C-terminal" evidence="16">
    <location>
        <begin position="302"/>
        <end position="336"/>
    </location>
</feature>
<dbReference type="SMART" id="SM00133">
    <property type="entry name" value="S_TK_X"/>
    <property type="match status" value="1"/>
</dbReference>
<dbReference type="FunFam" id="3.30.200.20:FF:000192">
    <property type="entry name" value="Serine/threonine-protein kinase cot-1"/>
    <property type="match status" value="1"/>
</dbReference>
<feature type="non-terminal residue" evidence="17">
    <location>
        <position position="1"/>
    </location>
</feature>
<evidence type="ECO:0000256" key="11">
    <source>
        <dbReference type="ARBA" id="ARBA00047899"/>
    </source>
</evidence>
<dbReference type="GeneID" id="8856751"/>
<evidence type="ECO:0000256" key="5">
    <source>
        <dbReference type="ARBA" id="ARBA00022527"/>
    </source>
</evidence>
<dbReference type="RefSeq" id="XP_002677030.1">
    <property type="nucleotide sequence ID" value="XM_002676984.1"/>
</dbReference>
<dbReference type="FunFam" id="1.10.510.10:FF:000086">
    <property type="entry name" value="Non-specific serine/threonine protein kinase"/>
    <property type="match status" value="1"/>
</dbReference>
<keyword evidence="7" id="KW-0808">Transferase</keyword>
<gene>
    <name evidence="17" type="ORF">NAEGRDRAFT_1066</name>
</gene>
<keyword evidence="18" id="KW-1185">Reference proteome</keyword>
<evidence type="ECO:0000256" key="1">
    <source>
        <dbReference type="ARBA" id="ARBA00004496"/>
    </source>
</evidence>
<protein>
    <recommendedName>
        <fullName evidence="3">non-specific serine/threonine protein kinase</fullName>
        <ecNumber evidence="3">2.7.11.1</ecNumber>
    </recommendedName>
</protein>
<evidence type="ECO:0000256" key="13">
    <source>
        <dbReference type="PROSITE-ProRule" id="PRU10141"/>
    </source>
</evidence>
<proteinExistence type="inferred from homology"/>
<dbReference type="InterPro" id="IPR050839">
    <property type="entry name" value="Rho-assoc_Ser/Thr_Kinase"/>
</dbReference>
<organism evidence="18">
    <name type="scientific">Naegleria gruberi</name>
    <name type="common">Amoeba</name>
    <dbReference type="NCBI Taxonomy" id="5762"/>
    <lineage>
        <taxon>Eukaryota</taxon>
        <taxon>Discoba</taxon>
        <taxon>Heterolobosea</taxon>
        <taxon>Tetramitia</taxon>
        <taxon>Eutetramitia</taxon>
        <taxon>Vahlkampfiidae</taxon>
        <taxon>Naegleria</taxon>
    </lineage>
</organism>
<dbReference type="Pfam" id="PF00069">
    <property type="entry name" value="Pkinase"/>
    <property type="match status" value="1"/>
</dbReference>
<dbReference type="FunCoup" id="D2VG45">
    <property type="interactions" value="192"/>
</dbReference>
<evidence type="ECO:0000259" key="15">
    <source>
        <dbReference type="PROSITE" id="PS50011"/>
    </source>
</evidence>
<dbReference type="GO" id="GO:0004674">
    <property type="term" value="F:protein serine/threonine kinase activity"/>
    <property type="evidence" value="ECO:0007669"/>
    <property type="project" value="UniProtKB-KW"/>
</dbReference>
<keyword evidence="5 14" id="KW-0723">Serine/threonine-protein kinase</keyword>
<evidence type="ECO:0000256" key="3">
    <source>
        <dbReference type="ARBA" id="ARBA00012513"/>
    </source>
</evidence>
<evidence type="ECO:0000256" key="7">
    <source>
        <dbReference type="ARBA" id="ARBA00022679"/>
    </source>
</evidence>
<dbReference type="OrthoDB" id="3638488at2759"/>
<dbReference type="InterPro" id="IPR000719">
    <property type="entry name" value="Prot_kinase_dom"/>
</dbReference>
<dbReference type="PANTHER" id="PTHR22988">
    <property type="entry name" value="MYOTONIC DYSTROPHY S/T KINASE-RELATED"/>
    <property type="match status" value="1"/>
</dbReference>
<dbReference type="PROSITE" id="PS00107">
    <property type="entry name" value="PROTEIN_KINASE_ATP"/>
    <property type="match status" value="1"/>
</dbReference>
<feature type="non-terminal residue" evidence="17">
    <location>
        <position position="336"/>
    </location>
</feature>
<dbReference type="PANTHER" id="PTHR22988:SF76">
    <property type="entry name" value="CHROMOSOME UNDETERMINED SCAFFOLD_135, WHOLE GENOME SHOTGUN SEQUENCE"/>
    <property type="match status" value="1"/>
</dbReference>
<sequence length="336" mass="38782">DFDKIAVIGRGAFGEVRLVKDKQTGKISAMKMLKKTEMMRKNQVQHVRTERNLMADSGENSQFNEWIVGLHCSFQDDEYLYLVMEFLPGGDMMTWLIHKEYFTEEETRFYIAELVMAVGSIHALGYVHRDLKPDNILLDGMGHIKLSDFGLSKPYKEESGSEDARKSIEEAASELNSTIVETGKQRDEWRKKGRVKLYSTVGSTGYIAPEVLLKKGYGLECDWWSVGIIMFEMLCGYPPFSYDEPPAQTCHRIIRWKENLQFPSDVVLSDEAKDLILKLLCDPEDRIGTNGVEDIKNHPFFSGINWENIRHIQPPFVPELESEIDHRYFDCFEENE</sequence>
<comment type="catalytic activity">
    <reaction evidence="12">
        <text>L-seryl-[protein] + ATP = O-phospho-L-seryl-[protein] + ADP + H(+)</text>
        <dbReference type="Rhea" id="RHEA:17989"/>
        <dbReference type="Rhea" id="RHEA-COMP:9863"/>
        <dbReference type="Rhea" id="RHEA-COMP:11604"/>
        <dbReference type="ChEBI" id="CHEBI:15378"/>
        <dbReference type="ChEBI" id="CHEBI:29999"/>
        <dbReference type="ChEBI" id="CHEBI:30616"/>
        <dbReference type="ChEBI" id="CHEBI:83421"/>
        <dbReference type="ChEBI" id="CHEBI:456216"/>
        <dbReference type="EC" id="2.7.11.1"/>
    </reaction>
</comment>
<comment type="catalytic activity">
    <reaction evidence="11">
        <text>L-threonyl-[protein] + ATP = O-phospho-L-threonyl-[protein] + ADP + H(+)</text>
        <dbReference type="Rhea" id="RHEA:46608"/>
        <dbReference type="Rhea" id="RHEA-COMP:11060"/>
        <dbReference type="Rhea" id="RHEA-COMP:11605"/>
        <dbReference type="ChEBI" id="CHEBI:15378"/>
        <dbReference type="ChEBI" id="CHEBI:30013"/>
        <dbReference type="ChEBI" id="CHEBI:30616"/>
        <dbReference type="ChEBI" id="CHEBI:61977"/>
        <dbReference type="ChEBI" id="CHEBI:456216"/>
        <dbReference type="EC" id="2.7.11.1"/>
    </reaction>
</comment>
<keyword evidence="4" id="KW-0963">Cytoplasm</keyword>
<keyword evidence="10 13" id="KW-0067">ATP-binding</keyword>
<dbReference type="Proteomes" id="UP000006671">
    <property type="component" value="Unassembled WGS sequence"/>
</dbReference>
<dbReference type="OMA" id="REKMQNW"/>
<comment type="subcellular location">
    <subcellularLocation>
        <location evidence="1">Cytoplasm</location>
    </subcellularLocation>
</comment>
<dbReference type="InterPro" id="IPR008271">
    <property type="entry name" value="Ser/Thr_kinase_AS"/>
</dbReference>
<evidence type="ECO:0000256" key="2">
    <source>
        <dbReference type="ARBA" id="ARBA00009903"/>
    </source>
</evidence>
<dbReference type="InterPro" id="IPR000961">
    <property type="entry name" value="AGC-kinase_C"/>
</dbReference>
<evidence type="ECO:0000256" key="12">
    <source>
        <dbReference type="ARBA" id="ARBA00048679"/>
    </source>
</evidence>
<dbReference type="SUPFAM" id="SSF56112">
    <property type="entry name" value="Protein kinase-like (PK-like)"/>
    <property type="match status" value="1"/>
</dbReference>
<evidence type="ECO:0000313" key="17">
    <source>
        <dbReference type="EMBL" id="EFC44286.1"/>
    </source>
</evidence>
<dbReference type="EC" id="2.7.11.1" evidence="3"/>
<dbReference type="STRING" id="5762.D2VG45"/>
<dbReference type="EMBL" id="GG738869">
    <property type="protein sequence ID" value="EFC44286.1"/>
    <property type="molecule type" value="Genomic_DNA"/>
</dbReference>
<reference evidence="17 18" key="1">
    <citation type="journal article" date="2010" name="Cell">
        <title>The genome of Naegleria gruberi illuminates early eukaryotic versatility.</title>
        <authorList>
            <person name="Fritz-Laylin L.K."/>
            <person name="Prochnik S.E."/>
            <person name="Ginger M.L."/>
            <person name="Dacks J.B."/>
            <person name="Carpenter M.L."/>
            <person name="Field M.C."/>
            <person name="Kuo A."/>
            <person name="Paredez A."/>
            <person name="Chapman J."/>
            <person name="Pham J."/>
            <person name="Shu S."/>
            <person name="Neupane R."/>
            <person name="Cipriano M."/>
            <person name="Mancuso J."/>
            <person name="Tu H."/>
            <person name="Salamov A."/>
            <person name="Lindquist E."/>
            <person name="Shapiro H."/>
            <person name="Lucas S."/>
            <person name="Grigoriev I.V."/>
            <person name="Cande W.Z."/>
            <person name="Fulton C."/>
            <person name="Rokhsar D.S."/>
            <person name="Dawson S.C."/>
        </authorList>
    </citation>
    <scope>NUCLEOTIDE SEQUENCE [LARGE SCALE GENOMIC DNA]</scope>
    <source>
        <strain evidence="17 18">NEG-M</strain>
    </source>
</reference>
<comment type="similarity">
    <text evidence="2">Belongs to the protein kinase superfamily. AGC Ser/Thr protein kinase family.</text>
</comment>
<evidence type="ECO:0000256" key="10">
    <source>
        <dbReference type="ARBA" id="ARBA00022840"/>
    </source>
</evidence>
<evidence type="ECO:0000256" key="14">
    <source>
        <dbReference type="RuleBase" id="RU000304"/>
    </source>
</evidence>
<dbReference type="GO" id="GO:0071944">
    <property type="term" value="C:cell periphery"/>
    <property type="evidence" value="ECO:0007669"/>
    <property type="project" value="UniProtKB-ARBA"/>
</dbReference>
<dbReference type="InParanoid" id="D2VG45"/>
<evidence type="ECO:0000256" key="6">
    <source>
        <dbReference type="ARBA" id="ARBA00022553"/>
    </source>
</evidence>
<dbReference type="FunFam" id="1.10.510.10:FF:000057">
    <property type="entry name" value="Non-specific serine/threonine protein kinase"/>
    <property type="match status" value="1"/>
</dbReference>
<evidence type="ECO:0000259" key="16">
    <source>
        <dbReference type="PROSITE" id="PS51285"/>
    </source>
</evidence>
<name>D2VG45_NAEGR</name>
<dbReference type="Gene3D" id="3.30.200.20">
    <property type="entry name" value="Phosphorylase Kinase, domain 1"/>
    <property type="match status" value="2"/>
</dbReference>
<dbReference type="eggNOG" id="KOG0605">
    <property type="taxonomic scope" value="Eukaryota"/>
</dbReference>
<dbReference type="GO" id="GO:0005524">
    <property type="term" value="F:ATP binding"/>
    <property type="evidence" value="ECO:0007669"/>
    <property type="project" value="UniProtKB-UniRule"/>
</dbReference>
<keyword evidence="9" id="KW-0418">Kinase</keyword>
<dbReference type="InterPro" id="IPR011009">
    <property type="entry name" value="Kinase-like_dom_sf"/>
</dbReference>
<keyword evidence="8 13" id="KW-0547">Nucleotide-binding</keyword>
<dbReference type="PROSITE" id="PS50011">
    <property type="entry name" value="PROTEIN_KINASE_DOM"/>
    <property type="match status" value="1"/>
</dbReference>
<dbReference type="Gene3D" id="1.10.510.10">
    <property type="entry name" value="Transferase(Phosphotransferase) domain 1"/>
    <property type="match status" value="2"/>
</dbReference>
<feature type="domain" description="Protein kinase" evidence="15">
    <location>
        <begin position="2"/>
        <end position="301"/>
    </location>
</feature>
<dbReference type="VEuPathDB" id="AmoebaDB:NAEGRDRAFT_1066"/>
<dbReference type="GO" id="GO:0005737">
    <property type="term" value="C:cytoplasm"/>
    <property type="evidence" value="ECO:0007669"/>
    <property type="project" value="UniProtKB-SubCell"/>
</dbReference>
<evidence type="ECO:0000256" key="9">
    <source>
        <dbReference type="ARBA" id="ARBA00022777"/>
    </source>
</evidence>
<dbReference type="AlphaFoldDB" id="D2VG45"/>
<keyword evidence="6" id="KW-0597">Phosphoprotein</keyword>
<evidence type="ECO:0000256" key="4">
    <source>
        <dbReference type="ARBA" id="ARBA00022490"/>
    </source>
</evidence>
<evidence type="ECO:0000256" key="8">
    <source>
        <dbReference type="ARBA" id="ARBA00022741"/>
    </source>
</evidence>
<dbReference type="KEGG" id="ngr:NAEGRDRAFT_1066"/>
<dbReference type="PROSITE" id="PS51285">
    <property type="entry name" value="AGC_KINASE_CTER"/>
    <property type="match status" value="1"/>
</dbReference>